<comment type="function">
    <text evidence="7">Catalyzes the reversible isomerization of glucose-6-phosphate to fructose-6-phosphate.</text>
</comment>
<dbReference type="PANTHER" id="PTHR11469">
    <property type="entry name" value="GLUCOSE-6-PHOSPHATE ISOMERASE"/>
    <property type="match status" value="1"/>
</dbReference>
<evidence type="ECO:0000256" key="1">
    <source>
        <dbReference type="ARBA" id="ARBA00004926"/>
    </source>
</evidence>
<dbReference type="CDD" id="cd05015">
    <property type="entry name" value="SIS_PGI_1"/>
    <property type="match status" value="1"/>
</dbReference>
<dbReference type="InterPro" id="IPR046348">
    <property type="entry name" value="SIS_dom_sf"/>
</dbReference>
<dbReference type="PROSITE" id="PS00174">
    <property type="entry name" value="P_GLUCOSE_ISOMERASE_2"/>
    <property type="match status" value="1"/>
</dbReference>
<dbReference type="GO" id="GO:0051156">
    <property type="term" value="P:glucose 6-phosphate metabolic process"/>
    <property type="evidence" value="ECO:0007669"/>
    <property type="project" value="TreeGrafter"/>
</dbReference>
<reference evidence="9 10" key="1">
    <citation type="journal article" date="2004" name="Appl. Environ. Microbiol.">
        <title>Mineralization of individual congeners of linear alkylbenzenesulfonate by defined pairs of heterotrophic bacteria.</title>
        <authorList>
            <person name="Schleheck D."/>
            <person name="Knepper T.P."/>
            <person name="Fischer K."/>
            <person name="Cook A.M."/>
        </authorList>
    </citation>
    <scope>NUCLEOTIDE SEQUENCE [LARGE SCALE GENOMIC DNA]</scope>
    <source>
        <strain evidence="10">DSM 14801 / SPH-1</strain>
    </source>
</reference>
<evidence type="ECO:0000313" key="9">
    <source>
        <dbReference type="EMBL" id="ABX38302.1"/>
    </source>
</evidence>
<dbReference type="InterPro" id="IPR001672">
    <property type="entry name" value="G6P_Isomerase"/>
</dbReference>
<keyword evidence="10" id="KW-1185">Reference proteome</keyword>
<dbReference type="NCBIfam" id="NF001211">
    <property type="entry name" value="PRK00179.1"/>
    <property type="match status" value="1"/>
</dbReference>
<dbReference type="InterPro" id="IPR023096">
    <property type="entry name" value="G6P_Isomerase_C"/>
</dbReference>
<feature type="active site" evidence="7">
    <location>
        <position position="505"/>
    </location>
</feature>
<dbReference type="Gene3D" id="1.10.1390.10">
    <property type="match status" value="1"/>
</dbReference>
<evidence type="ECO:0000256" key="4">
    <source>
        <dbReference type="ARBA" id="ARBA00023152"/>
    </source>
</evidence>
<dbReference type="STRING" id="398578.Daci_5674"/>
<comment type="pathway">
    <text evidence="1 7 8">Carbohydrate degradation; glycolysis; D-glyceraldehyde 3-phosphate and glycerone phosphate from D-glucose: step 2/4.</text>
</comment>
<keyword evidence="4 7" id="KW-0324">Glycolysis</keyword>
<evidence type="ECO:0000256" key="3">
    <source>
        <dbReference type="ARBA" id="ARBA00022432"/>
    </source>
</evidence>
<dbReference type="PROSITE" id="PS00765">
    <property type="entry name" value="P_GLUCOSE_ISOMERASE_1"/>
    <property type="match status" value="1"/>
</dbReference>
<dbReference type="PRINTS" id="PR00662">
    <property type="entry name" value="G6PISOMERASE"/>
</dbReference>
<evidence type="ECO:0000256" key="6">
    <source>
        <dbReference type="ARBA" id="ARBA00029321"/>
    </source>
</evidence>
<feature type="active site" description="Proton donor" evidence="7">
    <location>
        <position position="364"/>
    </location>
</feature>
<dbReference type="KEGG" id="dac:Daci_5674"/>
<dbReference type="GO" id="GO:0006096">
    <property type="term" value="P:glycolytic process"/>
    <property type="evidence" value="ECO:0007669"/>
    <property type="project" value="UniProtKB-UniRule"/>
</dbReference>
<dbReference type="EMBL" id="CP000884">
    <property type="protein sequence ID" value="ABX38302.1"/>
    <property type="molecule type" value="Genomic_DNA"/>
</dbReference>
<sequence length="540" mass="59114">MKTLPVLCNTLPAWPALESHFHEDIQTLDLRQAFAADAGRLDALSQQAPHVFADLSKNLWTERTEELLRELAQQTGVLAQRDAMLAGEPVNCTEGRAVMHWLLRMPRDGGQLRHCATVQQWQPAMHEALGQVHETLDAMLALAEQVRGDEGITDIVNIGIGGSHLGPEVVVNALEDWVDAGKNFHFVSNVDGHELGHVLRRVRPHSTLFLIASKSFTTAETMLNAHSARRWFLEQGGSEDPQAACSIDRHFVALTTNVQAAADFGIRRTLGFWDWVGGRFSLWSAIGLPVAIAIGAAQFRALLDGAHAMDAHFFSSGVEGNLPLRLGLLDVWYRDFCGFSSRCIAPYSHGLRRLTAYLQQLEMESNGKGVTRDGQTLPVRTAPVIWGEPGTNGQHAFFQMLHQGQDVIPVEFIALRDGGKYLGAHHQSLVVNAIAQAQALMEGRHGEEGAERHCAGNRPSSFLLLQQLDPASLGALIALYEHRVFSAGAVWGINSFDQWGVELGKHLARQLHARQDSGDWQGVDASTQGLMHRLAAGSAG</sequence>
<dbReference type="InterPro" id="IPR035482">
    <property type="entry name" value="SIS_PGI_2"/>
</dbReference>
<comment type="similarity">
    <text evidence="2 7 8">Belongs to the GPI family.</text>
</comment>
<organism evidence="9 10">
    <name type="scientific">Delftia acidovorans (strain DSM 14801 / SPH-1)</name>
    <dbReference type="NCBI Taxonomy" id="398578"/>
    <lineage>
        <taxon>Bacteria</taxon>
        <taxon>Pseudomonadati</taxon>
        <taxon>Pseudomonadota</taxon>
        <taxon>Betaproteobacteria</taxon>
        <taxon>Burkholderiales</taxon>
        <taxon>Comamonadaceae</taxon>
        <taxon>Delftia</taxon>
    </lineage>
</organism>
<dbReference type="GeneID" id="24114223"/>
<dbReference type="Pfam" id="PF00342">
    <property type="entry name" value="PGI"/>
    <property type="match status" value="1"/>
</dbReference>
<dbReference type="AlphaFoldDB" id="A9BXM6"/>
<evidence type="ECO:0000313" key="10">
    <source>
        <dbReference type="Proteomes" id="UP000000784"/>
    </source>
</evidence>
<dbReference type="GO" id="GO:0005829">
    <property type="term" value="C:cytosol"/>
    <property type="evidence" value="ECO:0007669"/>
    <property type="project" value="TreeGrafter"/>
</dbReference>
<dbReference type="PANTHER" id="PTHR11469:SF1">
    <property type="entry name" value="GLUCOSE-6-PHOSPHATE ISOMERASE"/>
    <property type="match status" value="1"/>
</dbReference>
<dbReference type="Gene3D" id="3.40.50.10490">
    <property type="entry name" value="Glucose-6-phosphate isomerase like protein, domain 1"/>
    <property type="match status" value="2"/>
</dbReference>
<dbReference type="SUPFAM" id="SSF53697">
    <property type="entry name" value="SIS domain"/>
    <property type="match status" value="1"/>
</dbReference>
<comment type="catalytic activity">
    <reaction evidence="6 7 8">
        <text>alpha-D-glucose 6-phosphate = beta-D-fructose 6-phosphate</text>
        <dbReference type="Rhea" id="RHEA:11816"/>
        <dbReference type="ChEBI" id="CHEBI:57634"/>
        <dbReference type="ChEBI" id="CHEBI:58225"/>
        <dbReference type="EC" id="5.3.1.9"/>
    </reaction>
</comment>
<evidence type="ECO:0000256" key="7">
    <source>
        <dbReference type="HAMAP-Rule" id="MF_00473"/>
    </source>
</evidence>
<dbReference type="HAMAP" id="MF_00473">
    <property type="entry name" value="G6P_isomerase"/>
    <property type="match status" value="1"/>
</dbReference>
<proteinExistence type="inferred from homology"/>
<dbReference type="GO" id="GO:0004347">
    <property type="term" value="F:glucose-6-phosphate isomerase activity"/>
    <property type="evidence" value="ECO:0007669"/>
    <property type="project" value="UniProtKB-UniRule"/>
</dbReference>
<dbReference type="EC" id="5.3.1.9" evidence="7"/>
<dbReference type="InterPro" id="IPR018189">
    <property type="entry name" value="Phosphoglucose_isomerase_CS"/>
</dbReference>
<dbReference type="UniPathway" id="UPA00109">
    <property type="reaction ID" value="UER00181"/>
</dbReference>
<keyword evidence="7" id="KW-0963">Cytoplasm</keyword>
<dbReference type="CDD" id="cd05016">
    <property type="entry name" value="SIS_PGI_2"/>
    <property type="match status" value="1"/>
</dbReference>
<dbReference type="eggNOG" id="COG0166">
    <property type="taxonomic scope" value="Bacteria"/>
</dbReference>
<dbReference type="HOGENOM" id="CLU_017947_3_1_4"/>
<gene>
    <name evidence="7" type="primary">pgi</name>
    <name evidence="9" type="ordered locus">Daci_5674</name>
</gene>
<evidence type="ECO:0000256" key="8">
    <source>
        <dbReference type="RuleBase" id="RU000612"/>
    </source>
</evidence>
<dbReference type="RefSeq" id="WP_012207471.1">
    <property type="nucleotide sequence ID" value="NC_010002.1"/>
</dbReference>
<dbReference type="GO" id="GO:0006094">
    <property type="term" value="P:gluconeogenesis"/>
    <property type="evidence" value="ECO:0007669"/>
    <property type="project" value="UniProtKB-UniRule"/>
</dbReference>
<evidence type="ECO:0000256" key="2">
    <source>
        <dbReference type="ARBA" id="ARBA00006604"/>
    </source>
</evidence>
<dbReference type="InterPro" id="IPR035476">
    <property type="entry name" value="SIS_PGI_1"/>
</dbReference>
<dbReference type="UniPathway" id="UPA00138"/>
<dbReference type="PROSITE" id="PS51463">
    <property type="entry name" value="P_GLUCOSE_ISOMERASE_3"/>
    <property type="match status" value="1"/>
</dbReference>
<keyword evidence="3 7" id="KW-0312">Gluconeogenesis</keyword>
<keyword evidence="5 7" id="KW-0413">Isomerase</keyword>
<comment type="pathway">
    <text evidence="7">Carbohydrate biosynthesis; gluconeogenesis.</text>
</comment>
<dbReference type="GO" id="GO:0048029">
    <property type="term" value="F:monosaccharide binding"/>
    <property type="evidence" value="ECO:0007669"/>
    <property type="project" value="TreeGrafter"/>
</dbReference>
<protein>
    <recommendedName>
        <fullName evidence="7">Glucose-6-phosphate isomerase</fullName>
        <shortName evidence="7">GPI</shortName>
        <ecNumber evidence="7">5.3.1.9</ecNumber>
    </recommendedName>
    <alternativeName>
        <fullName evidence="7">Phosphoglucose isomerase</fullName>
        <shortName evidence="7">PGI</shortName>
    </alternativeName>
    <alternativeName>
        <fullName evidence="7">Phosphohexose isomerase</fullName>
        <shortName evidence="7">PHI</shortName>
    </alternativeName>
</protein>
<name>A9BXM6_DELAS</name>
<feature type="active site" evidence="7">
    <location>
        <position position="395"/>
    </location>
</feature>
<evidence type="ECO:0000256" key="5">
    <source>
        <dbReference type="ARBA" id="ARBA00023235"/>
    </source>
</evidence>
<dbReference type="GO" id="GO:0097367">
    <property type="term" value="F:carbohydrate derivative binding"/>
    <property type="evidence" value="ECO:0007669"/>
    <property type="project" value="InterPro"/>
</dbReference>
<reference evidence="10" key="2">
    <citation type="submission" date="2007-11" db="EMBL/GenBank/DDBJ databases">
        <title>Complete sequence of Delftia acidovorans DSM 14801 / SPH-1.</title>
        <authorList>
            <person name="Copeland A."/>
            <person name="Lucas S."/>
            <person name="Lapidus A."/>
            <person name="Barry K."/>
            <person name="Glavina del Rio T."/>
            <person name="Dalin E."/>
            <person name="Tice H."/>
            <person name="Pitluck S."/>
            <person name="Lowry S."/>
            <person name="Clum A."/>
            <person name="Schmutz J."/>
            <person name="Larimer F."/>
            <person name="Land M."/>
            <person name="Hauser L."/>
            <person name="Kyrpides N."/>
            <person name="Kim E."/>
            <person name="Schleheck D."/>
            <person name="Richardson P."/>
        </authorList>
    </citation>
    <scope>NUCLEOTIDE SEQUENCE [LARGE SCALE GENOMIC DNA]</scope>
    <source>
        <strain evidence="10">DSM 14801 / SPH-1</strain>
    </source>
</reference>
<comment type="subcellular location">
    <subcellularLocation>
        <location evidence="7">Cytoplasm</location>
    </subcellularLocation>
</comment>
<accession>A9BXM6</accession>
<dbReference type="Proteomes" id="UP000000784">
    <property type="component" value="Chromosome"/>
</dbReference>